<feature type="transmembrane region" description="Helical" evidence="7">
    <location>
        <begin position="58"/>
        <end position="81"/>
    </location>
</feature>
<keyword evidence="3 7" id="KW-1133">Transmembrane helix</keyword>
<dbReference type="RefSeq" id="XP_043046899.1">
    <property type="nucleotide sequence ID" value="XM_043194238.1"/>
</dbReference>
<name>A0A9P7V4U9_9ASCO</name>
<feature type="region of interest" description="Disordered" evidence="6">
    <location>
        <begin position="197"/>
        <end position="226"/>
    </location>
</feature>
<dbReference type="GeneID" id="66116893"/>
<comment type="subcellular location">
    <subcellularLocation>
        <location evidence="1">Membrane</location>
        <topology evidence="1">Multi-pass membrane protein</topology>
    </subcellularLocation>
</comment>
<feature type="transmembrane region" description="Helical" evidence="7">
    <location>
        <begin position="12"/>
        <end position="32"/>
    </location>
</feature>
<organism evidence="8 9">
    <name type="scientific">Scheffersomyces spartinae</name>
    <dbReference type="NCBI Taxonomy" id="45513"/>
    <lineage>
        <taxon>Eukaryota</taxon>
        <taxon>Fungi</taxon>
        <taxon>Dikarya</taxon>
        <taxon>Ascomycota</taxon>
        <taxon>Saccharomycotina</taxon>
        <taxon>Pichiomycetes</taxon>
        <taxon>Debaryomycetaceae</taxon>
        <taxon>Scheffersomyces</taxon>
    </lineage>
</organism>
<dbReference type="PANTHER" id="PTHR37278">
    <property type="entry name" value="AUTOPHAGY-RELATED PROTEIN 33-RELATED"/>
    <property type="match status" value="1"/>
</dbReference>
<dbReference type="AlphaFoldDB" id="A0A9P7V4U9"/>
<sequence length="278" mass="29829">MPGTCVTTIKVLGVTLLGLLTSSLVFTVYDLIPRLIKEISVSGVETSTKKSSCISLRLFVPGVRISLGLLGGASSILFSLAYLYSPLYAQHPYLIYASLVSPLTFVGVYYFGNGTRYEEKVKQVVTDVVKRKNSNESVLKVKEAPAANEAQSTPSTPSGNELKAKVSEDDLGKSYIHISDAFDVTSATASVKSLDDYEAGEQDTPGEDSSEDESVSTPKVSNVEEQESVDDEIRLVLSGKELALTLGQLKDSYYIGSLISGIGFVIASVGVIGEHYFL</sequence>
<evidence type="ECO:0000313" key="9">
    <source>
        <dbReference type="Proteomes" id="UP000790833"/>
    </source>
</evidence>
<dbReference type="InterPro" id="IPR051668">
    <property type="entry name" value="ATG33"/>
</dbReference>
<dbReference type="GO" id="GO:0016236">
    <property type="term" value="P:macroautophagy"/>
    <property type="evidence" value="ECO:0007669"/>
    <property type="project" value="TreeGrafter"/>
</dbReference>
<reference evidence="8" key="1">
    <citation type="submission" date="2021-03" db="EMBL/GenBank/DDBJ databases">
        <authorList>
            <person name="Palmer J.M."/>
        </authorList>
    </citation>
    <scope>NUCLEOTIDE SEQUENCE</scope>
    <source>
        <strain evidence="8">ARV_011</strain>
    </source>
</reference>
<feature type="compositionally biased region" description="Acidic residues" evidence="6">
    <location>
        <begin position="197"/>
        <end position="214"/>
    </location>
</feature>
<evidence type="ECO:0000256" key="1">
    <source>
        <dbReference type="ARBA" id="ARBA00004141"/>
    </source>
</evidence>
<feature type="transmembrane region" description="Helical" evidence="7">
    <location>
        <begin position="93"/>
        <end position="112"/>
    </location>
</feature>
<gene>
    <name evidence="8" type="ORF">KQ657_003519</name>
</gene>
<accession>A0A9P7V4U9</accession>
<feature type="region of interest" description="Disordered" evidence="6">
    <location>
        <begin position="140"/>
        <end position="163"/>
    </location>
</feature>
<keyword evidence="4 7" id="KW-0472">Membrane</keyword>
<evidence type="ECO:0000256" key="5">
    <source>
        <dbReference type="ARBA" id="ARBA00038013"/>
    </source>
</evidence>
<dbReference type="GO" id="GO:0005741">
    <property type="term" value="C:mitochondrial outer membrane"/>
    <property type="evidence" value="ECO:0007669"/>
    <property type="project" value="TreeGrafter"/>
</dbReference>
<evidence type="ECO:0000256" key="7">
    <source>
        <dbReference type="SAM" id="Phobius"/>
    </source>
</evidence>
<dbReference type="OrthoDB" id="5336366at2759"/>
<evidence type="ECO:0000256" key="2">
    <source>
        <dbReference type="ARBA" id="ARBA00022692"/>
    </source>
</evidence>
<proteinExistence type="inferred from homology"/>
<evidence type="ECO:0008006" key="10">
    <source>
        <dbReference type="Google" id="ProtNLM"/>
    </source>
</evidence>
<evidence type="ECO:0000256" key="4">
    <source>
        <dbReference type="ARBA" id="ARBA00023136"/>
    </source>
</evidence>
<dbReference type="EMBL" id="JAHMUF010000032">
    <property type="protein sequence ID" value="KAG7191347.1"/>
    <property type="molecule type" value="Genomic_DNA"/>
</dbReference>
<dbReference type="PANTHER" id="PTHR37278:SF1">
    <property type="entry name" value="AUTOPHAGY-RELATED PROTEIN 33-RELATED"/>
    <property type="match status" value="1"/>
</dbReference>
<feature type="compositionally biased region" description="Polar residues" evidence="6">
    <location>
        <begin position="149"/>
        <end position="159"/>
    </location>
</feature>
<protein>
    <recommendedName>
        <fullName evidence="10">Autophagy-related protein 33</fullName>
    </recommendedName>
</protein>
<dbReference type="Proteomes" id="UP000790833">
    <property type="component" value="Unassembled WGS sequence"/>
</dbReference>
<comment type="similarity">
    <text evidence="5">Belongs to the ATG33 family.</text>
</comment>
<evidence type="ECO:0000313" key="8">
    <source>
        <dbReference type="EMBL" id="KAG7191347.1"/>
    </source>
</evidence>
<feature type="transmembrane region" description="Helical" evidence="7">
    <location>
        <begin position="253"/>
        <end position="273"/>
    </location>
</feature>
<dbReference type="GO" id="GO:0000422">
    <property type="term" value="P:autophagy of mitochondrion"/>
    <property type="evidence" value="ECO:0007669"/>
    <property type="project" value="TreeGrafter"/>
</dbReference>
<comment type="caution">
    <text evidence="8">The sequence shown here is derived from an EMBL/GenBank/DDBJ whole genome shotgun (WGS) entry which is preliminary data.</text>
</comment>
<keyword evidence="2 7" id="KW-0812">Transmembrane</keyword>
<keyword evidence="9" id="KW-1185">Reference proteome</keyword>
<evidence type="ECO:0000256" key="6">
    <source>
        <dbReference type="SAM" id="MobiDB-lite"/>
    </source>
</evidence>
<evidence type="ECO:0000256" key="3">
    <source>
        <dbReference type="ARBA" id="ARBA00022989"/>
    </source>
</evidence>